<dbReference type="EMBL" id="MF770605">
    <property type="protein sequence ID" value="ATG24854.1"/>
    <property type="molecule type" value="Genomic_DNA"/>
</dbReference>
<gene>
    <name evidence="1" type="primary">ORF80</name>
    <name evidence="1" type="ORF">Lo_he_he1Pt0180</name>
</gene>
<geneLocation type="plastid" evidence="1"/>
<name>A0A291EY92_9ASTR</name>
<evidence type="ECO:0000313" key="1">
    <source>
        <dbReference type="EMBL" id="ATG24854.1"/>
    </source>
</evidence>
<sequence>MEELRHNSLVECIINHFFLFLRGTYHESTDFCRFRYCCWIGCRACFYWTWSWSRYCCGSSCRRYRKTARGGGKNTRYFIA</sequence>
<accession>A0A291EY92</accession>
<organism evidence="1">
    <name type="scientific">Lobelia heterophylla subsp. heterophylla</name>
    <dbReference type="NCBI Taxonomy" id="2041129"/>
    <lineage>
        <taxon>Eukaryota</taxon>
        <taxon>Viridiplantae</taxon>
        <taxon>Streptophyta</taxon>
        <taxon>Embryophyta</taxon>
        <taxon>Tracheophyta</taxon>
        <taxon>Spermatophyta</taxon>
        <taxon>Magnoliopsida</taxon>
        <taxon>eudicotyledons</taxon>
        <taxon>Gunneridae</taxon>
        <taxon>Pentapetalae</taxon>
        <taxon>asterids</taxon>
        <taxon>campanulids</taxon>
        <taxon>Asterales</taxon>
        <taxon>Campanulaceae</taxon>
        <taxon>Lobelia</taxon>
    </lineage>
</organism>
<proteinExistence type="predicted"/>
<reference evidence="1" key="1">
    <citation type="journal article" date="2014" name="Proc. Natl. Acad. Sci. U.S.A.">
        <title>The dynamic history of plastid genomes in the Campanulaceae sensu lato is unique among angiosperms.</title>
        <authorList>
            <person name="Knox E.B."/>
        </authorList>
    </citation>
    <scope>NUCLEOTIDE SEQUENCE</scope>
</reference>
<keyword evidence="1" id="KW-0934">Plastid</keyword>
<protein>
    <submittedName>
        <fullName evidence="1">Uncharacterized protein</fullName>
    </submittedName>
</protein>
<dbReference type="AlphaFoldDB" id="A0A291EY92"/>
<reference evidence="1" key="2">
    <citation type="submission" date="2017-08" db="EMBL/GenBank/DDBJ databases">
        <authorList>
            <person name="Knox E.B."/>
        </authorList>
    </citation>
    <scope>NUCLEOTIDE SEQUENCE</scope>
</reference>